<evidence type="ECO:0000313" key="4">
    <source>
        <dbReference type="Proteomes" id="UP000542889"/>
    </source>
</evidence>
<dbReference type="InterPro" id="IPR011741">
    <property type="entry name" value="Phg_2220_C"/>
</dbReference>
<sequence>MKVIKKSDNHFTFVSNTLARDNRLSWKARGIFIYMWSMPADWQFYAEELETHAPEGRDALAKGLKELEKLGYLKRIQTKGKNGKFRTKNWEITDTPAFSPQTGFPSTGKPSTDKPSTENPQLLSTNELSTDELNTNQREKHSPAKAEPPIDFQKVIEYLNLKSGKHFRDTSSNRELIRSRLNEGFTHQDIKTAIDHVVQAWLGTDMEQYIRPSTIFRASKFEGYVNDTPYPPSRTGRPRIVERLPDWAKEDHKPPKPKKASEADRALLAKQLAEIRKLGEKKA</sequence>
<gene>
    <name evidence="3" type="ORF">HWN39_10555</name>
</gene>
<name>A0A7Y7QGZ6_LACRH</name>
<feature type="region of interest" description="Disordered" evidence="1">
    <location>
        <begin position="84"/>
        <end position="128"/>
    </location>
</feature>
<feature type="compositionally biased region" description="Polar residues" evidence="1">
    <location>
        <begin position="90"/>
        <end position="110"/>
    </location>
</feature>
<feature type="domain" description="Phage conserved hypothetical protein C-terminal" evidence="2">
    <location>
        <begin position="155"/>
        <end position="226"/>
    </location>
</feature>
<reference evidence="3 4" key="1">
    <citation type="submission" date="2020-06" db="EMBL/GenBank/DDBJ databases">
        <title>Lactobacillus rhamnosus QC,genome.</title>
        <authorList>
            <person name="Yi H."/>
            <person name="Jin M."/>
        </authorList>
    </citation>
    <scope>NUCLEOTIDE SEQUENCE [LARGE SCALE GENOMIC DNA]</scope>
    <source>
        <strain evidence="3 4">QC</strain>
    </source>
</reference>
<comment type="caution">
    <text evidence="3">The sequence shown here is derived from an EMBL/GenBank/DDBJ whole genome shotgun (WGS) entry which is preliminary data.</text>
</comment>
<organism evidence="3 4">
    <name type="scientific">Lacticaseibacillus rhamnosus</name>
    <name type="common">Lactobacillus rhamnosus</name>
    <dbReference type="NCBI Taxonomy" id="47715"/>
    <lineage>
        <taxon>Bacteria</taxon>
        <taxon>Bacillati</taxon>
        <taxon>Bacillota</taxon>
        <taxon>Bacilli</taxon>
        <taxon>Lactobacillales</taxon>
        <taxon>Lactobacillaceae</taxon>
        <taxon>Lacticaseibacillus</taxon>
    </lineage>
</organism>
<feature type="compositionally biased region" description="Polar residues" evidence="1">
    <location>
        <begin position="117"/>
        <end position="128"/>
    </location>
</feature>
<dbReference type="AlphaFoldDB" id="A0A7Y7QGZ6"/>
<dbReference type="Pfam" id="PF09524">
    <property type="entry name" value="Phg_2220_C"/>
    <property type="match status" value="1"/>
</dbReference>
<evidence type="ECO:0000313" key="3">
    <source>
        <dbReference type="EMBL" id="NVO88919.1"/>
    </source>
</evidence>
<accession>A0A7Y7QGZ6</accession>
<dbReference type="Proteomes" id="UP000542889">
    <property type="component" value="Unassembled WGS sequence"/>
</dbReference>
<evidence type="ECO:0000259" key="2">
    <source>
        <dbReference type="Pfam" id="PF09524"/>
    </source>
</evidence>
<proteinExistence type="predicted"/>
<feature type="region of interest" description="Disordered" evidence="1">
    <location>
        <begin position="244"/>
        <end position="264"/>
    </location>
</feature>
<evidence type="ECO:0000256" key="1">
    <source>
        <dbReference type="SAM" id="MobiDB-lite"/>
    </source>
</evidence>
<dbReference type="EMBL" id="JABXWP010000016">
    <property type="protein sequence ID" value="NVO88919.1"/>
    <property type="molecule type" value="Genomic_DNA"/>
</dbReference>
<dbReference type="RefSeq" id="WP_176818362.1">
    <property type="nucleotide sequence ID" value="NZ_JABXWP010000016.1"/>
</dbReference>
<protein>
    <submittedName>
        <fullName evidence="3">Conserved phage C-terminal domain-containing protein</fullName>
    </submittedName>
</protein>
<dbReference type="NCBIfam" id="TIGR02220">
    <property type="entry name" value="phg_TIGR02220"/>
    <property type="match status" value="1"/>
</dbReference>